<dbReference type="InterPro" id="IPR039901">
    <property type="entry name" value="Kdotransferase"/>
</dbReference>
<dbReference type="Proteomes" id="UP001379945">
    <property type="component" value="Unassembled WGS sequence"/>
</dbReference>
<dbReference type="PANTHER" id="PTHR42755:SF1">
    <property type="entry name" value="3-DEOXY-D-MANNO-OCTULOSONIC ACID TRANSFERASE, MITOCHONDRIAL-RELATED"/>
    <property type="match status" value="1"/>
</dbReference>
<evidence type="ECO:0000313" key="10">
    <source>
        <dbReference type="Proteomes" id="UP001379945"/>
    </source>
</evidence>
<evidence type="ECO:0000256" key="7">
    <source>
        <dbReference type="RuleBase" id="RU365103"/>
    </source>
</evidence>
<evidence type="ECO:0000256" key="6">
    <source>
        <dbReference type="ARBA" id="ARBA00049183"/>
    </source>
</evidence>
<evidence type="ECO:0000256" key="3">
    <source>
        <dbReference type="ARBA" id="ARBA00019077"/>
    </source>
</evidence>
<dbReference type="RefSeq" id="WP_341400419.1">
    <property type="nucleotide sequence ID" value="NZ_JBBUTI010000013.1"/>
</dbReference>
<evidence type="ECO:0000313" key="9">
    <source>
        <dbReference type="EMBL" id="MEK8048106.1"/>
    </source>
</evidence>
<comment type="catalytic activity">
    <reaction evidence="6 7">
        <text>lipid IVA (E. coli) + CMP-3-deoxy-beta-D-manno-octulosonate = alpha-Kdo-(2-&gt;6)-lipid IVA (E. coli) + CMP + H(+)</text>
        <dbReference type="Rhea" id="RHEA:28066"/>
        <dbReference type="ChEBI" id="CHEBI:15378"/>
        <dbReference type="ChEBI" id="CHEBI:58603"/>
        <dbReference type="ChEBI" id="CHEBI:60364"/>
        <dbReference type="ChEBI" id="CHEBI:60377"/>
        <dbReference type="ChEBI" id="CHEBI:85987"/>
        <dbReference type="EC" id="2.4.99.12"/>
    </reaction>
</comment>
<gene>
    <name evidence="9" type="ORF">AACH00_17265</name>
</gene>
<dbReference type="Pfam" id="PF04413">
    <property type="entry name" value="Glycos_transf_N"/>
    <property type="match status" value="1"/>
</dbReference>
<keyword evidence="10" id="KW-1185">Reference proteome</keyword>
<evidence type="ECO:0000256" key="5">
    <source>
        <dbReference type="ARBA" id="ARBA00031445"/>
    </source>
</evidence>
<dbReference type="Gene3D" id="3.40.50.2000">
    <property type="entry name" value="Glycogen Phosphorylase B"/>
    <property type="match status" value="1"/>
</dbReference>
<comment type="pathway">
    <text evidence="1 7">Bacterial outer membrane biogenesis; LPS core biosynthesis.</text>
</comment>
<reference evidence="9 10" key="1">
    <citation type="submission" date="2024-04" db="EMBL/GenBank/DDBJ databases">
        <title>Novel species of the genus Ideonella isolated from streams.</title>
        <authorList>
            <person name="Lu H."/>
        </authorList>
    </citation>
    <scope>NUCLEOTIDE SEQUENCE [LARGE SCALE GENOMIC DNA]</scope>
    <source>
        <strain evidence="9 10">LYT19W</strain>
    </source>
</reference>
<dbReference type="EC" id="2.4.99.12" evidence="2 7"/>
<comment type="subcellular location">
    <subcellularLocation>
        <location evidence="7">Cell membrane</location>
    </subcellularLocation>
</comment>
<dbReference type="InterPro" id="IPR007507">
    <property type="entry name" value="Glycos_transf_N"/>
</dbReference>
<comment type="function">
    <text evidence="7">Involved in lipopolysaccharide (LPS) biosynthesis. Catalyzes the transfer of 3-deoxy-D-manno-octulosonate (Kdo) residue(s) from CMP-Kdo to lipid IV(A), the tetraacyldisaccharide-1,4'-bisphosphate precursor of lipid A.</text>
</comment>
<accession>A0ABU9CB15</accession>
<keyword evidence="4 7" id="KW-0808">Transferase</keyword>
<keyword evidence="7" id="KW-0472">Membrane</keyword>
<feature type="domain" description="3-deoxy-D-manno-octulosonic-acid transferase N-terminal" evidence="8">
    <location>
        <begin position="41"/>
        <end position="214"/>
    </location>
</feature>
<evidence type="ECO:0000256" key="1">
    <source>
        <dbReference type="ARBA" id="ARBA00004713"/>
    </source>
</evidence>
<dbReference type="PANTHER" id="PTHR42755">
    <property type="entry name" value="3-DEOXY-MANNO-OCTULOSONATE CYTIDYLYLTRANSFERASE"/>
    <property type="match status" value="1"/>
</dbReference>
<dbReference type="EMBL" id="JBBUTI010000013">
    <property type="protein sequence ID" value="MEK8048106.1"/>
    <property type="molecule type" value="Genomic_DNA"/>
</dbReference>
<comment type="caution">
    <text evidence="9">The sequence shown here is derived from an EMBL/GenBank/DDBJ whole genome shotgun (WGS) entry which is preliminary data.</text>
</comment>
<dbReference type="GO" id="GO:0043842">
    <property type="term" value="F:Kdo transferase activity"/>
    <property type="evidence" value="ECO:0007669"/>
    <property type="project" value="UniProtKB-EC"/>
</dbReference>
<dbReference type="Gene3D" id="3.40.50.11720">
    <property type="entry name" value="3-Deoxy-D-manno-octulosonic-acid transferase, N-terminal domain"/>
    <property type="match status" value="1"/>
</dbReference>
<evidence type="ECO:0000256" key="4">
    <source>
        <dbReference type="ARBA" id="ARBA00022679"/>
    </source>
</evidence>
<protein>
    <recommendedName>
        <fullName evidence="3 7">3-deoxy-D-manno-octulosonic acid transferase</fullName>
        <shortName evidence="7">Kdo transferase</shortName>
        <ecNumber evidence="2 7">2.4.99.12</ecNumber>
    </recommendedName>
    <alternativeName>
        <fullName evidence="5 7">Lipid IV(A) 3-deoxy-D-manno-octulosonic acid transferase</fullName>
    </alternativeName>
</protein>
<dbReference type="InterPro" id="IPR038107">
    <property type="entry name" value="Glycos_transf_N_sf"/>
</dbReference>
<evidence type="ECO:0000259" key="8">
    <source>
        <dbReference type="Pfam" id="PF04413"/>
    </source>
</evidence>
<comment type="similarity">
    <text evidence="7">Belongs to the glycosyltransferase group 1 family.</text>
</comment>
<evidence type="ECO:0000256" key="2">
    <source>
        <dbReference type="ARBA" id="ARBA00012621"/>
    </source>
</evidence>
<keyword evidence="7" id="KW-1003">Cell membrane</keyword>
<name>A0ABU9CB15_9BURK</name>
<keyword evidence="9" id="KW-0328">Glycosyltransferase</keyword>
<keyword evidence="7" id="KW-0448">Lipopolysaccharide biosynthesis</keyword>
<organism evidence="9 10">
    <name type="scientific">Ideonella margarita</name>
    <dbReference type="NCBI Taxonomy" id="2984191"/>
    <lineage>
        <taxon>Bacteria</taxon>
        <taxon>Pseudomonadati</taxon>
        <taxon>Pseudomonadota</taxon>
        <taxon>Betaproteobacteria</taxon>
        <taxon>Burkholderiales</taxon>
        <taxon>Sphaerotilaceae</taxon>
        <taxon>Ideonella</taxon>
    </lineage>
</organism>
<sequence length="430" mass="46200">MSWQSALARFGYSTLLRLGTPVYLARLWWRGRLEPGYRHALLQRFGWGLPAVTPGAVWLHAVSLGETRAAAALVQALRDRRPGVRFIFTHGTATGREAGHALMQPGDVQSWLPFDTPGAVRRFLRTTQPAVGVLMETEIWPNLQQAARQQQVPMVLANARLSERSARKGERMSALMRPAAEALSVALAQTADDARRLRDAGVPKVEVVGNLKYDLQPPASQQALGQQWRALVQSAGQRPVLAVANTRDGEEAQLLAAWAELPAPRPLLLIVPRHPQRFDDVARMVEAAGFTLRRRSTWAHTPPADALGSDVDVWLGDSLGEMAVYYSLADVALLGGSFLPLGGHNLIEAAANGCPLMMGPSTFNFAEAAELALAAGAAQRAPDMRAALQAALAWLAAPASRSAAVQAAQQFAAAHRGAAARMAAAISAWL</sequence>
<proteinExistence type="inferred from homology"/>